<keyword evidence="6 10" id="KW-0133">Cell shape</keyword>
<dbReference type="GO" id="GO:0008360">
    <property type="term" value="P:regulation of cell shape"/>
    <property type="evidence" value="ECO:0007669"/>
    <property type="project" value="UniProtKB-KW"/>
</dbReference>
<dbReference type="HAMAP" id="MF_02019">
    <property type="entry name" value="MurF"/>
    <property type="match status" value="1"/>
</dbReference>
<evidence type="ECO:0000256" key="9">
    <source>
        <dbReference type="ARBA" id="ARBA00023316"/>
    </source>
</evidence>
<dbReference type="InterPro" id="IPR004101">
    <property type="entry name" value="Mur_ligase_C"/>
</dbReference>
<dbReference type="UniPathway" id="UPA00219"/>
<dbReference type="InterPro" id="IPR000713">
    <property type="entry name" value="Mur_ligase_N"/>
</dbReference>
<keyword evidence="1 10" id="KW-0963">Cytoplasm</keyword>
<keyword evidence="3 10" id="KW-0132">Cell division</keyword>
<dbReference type="Gene3D" id="3.40.1190.10">
    <property type="entry name" value="Mur-like, catalytic domain"/>
    <property type="match status" value="1"/>
</dbReference>
<name>A0A8J2YAX2_9BACL</name>
<comment type="subcellular location">
    <subcellularLocation>
        <location evidence="10 11">Cytoplasm</location>
    </subcellularLocation>
</comment>
<dbReference type="GO" id="GO:0071555">
    <property type="term" value="P:cell wall organization"/>
    <property type="evidence" value="ECO:0007669"/>
    <property type="project" value="UniProtKB-KW"/>
</dbReference>
<dbReference type="SUPFAM" id="SSF63418">
    <property type="entry name" value="MurE/MurF N-terminal domain"/>
    <property type="match status" value="1"/>
</dbReference>
<sequence>MQTTLSSIAQILNGRLRGGVSDRQLLVSGVSTDTREIQPNQLYIPLVGERFDGHRFVEDAAKKGAAAALWQEDRPLPDPLPLPLVVVNDTLQALQALAAAYRRELGVPVVAVTGSNGKTTTKDLISSVLSVRYRVHRTEGNLNNHIGLPLTLLSMPRDTEIAVVEMGMNHAGEIALLSRLAAPDAAVITNVGEAHIEYLGSREAIADAKLEIREGLSSDGVLIYHGDEPLLRERLAAETRRTVAVGLRDENDEQAIDIRMEGTTDTSFTSRAVGTRFRLPLPGRHNAVNALFALVLARHFGMTEEEIQEGFSQVKISGMRLEQATAQNGMRIINDAYNASPTSMRAVIDLLVTLPAGKEKWALLGDILELGPAEARYHREVGRYTVEKGVDRVYTIGEKGRWIAEGAKKAAGDTHIQVRHFQSAEEAIDILQTEGNPDTVLLVKASRGARLEGIVEELIKGEKES</sequence>
<dbReference type="Pfam" id="PF02875">
    <property type="entry name" value="Mur_ligase_C"/>
    <property type="match status" value="1"/>
</dbReference>
<dbReference type="Pfam" id="PF01225">
    <property type="entry name" value="Mur_ligase"/>
    <property type="match status" value="1"/>
</dbReference>
<evidence type="ECO:0000313" key="16">
    <source>
        <dbReference type="Proteomes" id="UP000625210"/>
    </source>
</evidence>
<dbReference type="InterPro" id="IPR035911">
    <property type="entry name" value="MurE/MurF_N"/>
</dbReference>
<evidence type="ECO:0000259" key="14">
    <source>
        <dbReference type="Pfam" id="PF08245"/>
    </source>
</evidence>
<evidence type="ECO:0000256" key="6">
    <source>
        <dbReference type="ARBA" id="ARBA00022960"/>
    </source>
</evidence>
<evidence type="ECO:0000256" key="2">
    <source>
        <dbReference type="ARBA" id="ARBA00022598"/>
    </source>
</evidence>
<comment type="catalytic activity">
    <reaction evidence="10 11">
        <text>D-alanyl-D-alanine + UDP-N-acetyl-alpha-D-muramoyl-L-alanyl-gamma-D-glutamyl-meso-2,6-diaminopimelate + ATP = UDP-N-acetyl-alpha-D-muramoyl-L-alanyl-gamma-D-glutamyl-meso-2,6-diaminopimeloyl-D-alanyl-D-alanine + ADP + phosphate + H(+)</text>
        <dbReference type="Rhea" id="RHEA:28374"/>
        <dbReference type="ChEBI" id="CHEBI:15378"/>
        <dbReference type="ChEBI" id="CHEBI:30616"/>
        <dbReference type="ChEBI" id="CHEBI:43474"/>
        <dbReference type="ChEBI" id="CHEBI:57822"/>
        <dbReference type="ChEBI" id="CHEBI:61386"/>
        <dbReference type="ChEBI" id="CHEBI:83905"/>
        <dbReference type="ChEBI" id="CHEBI:456216"/>
        <dbReference type="EC" id="6.3.2.10"/>
    </reaction>
</comment>
<dbReference type="GO" id="GO:0051301">
    <property type="term" value="P:cell division"/>
    <property type="evidence" value="ECO:0007669"/>
    <property type="project" value="UniProtKB-KW"/>
</dbReference>
<dbReference type="GO" id="GO:0047480">
    <property type="term" value="F:UDP-N-acetylmuramoyl-tripeptide-D-alanyl-D-alanine ligase activity"/>
    <property type="evidence" value="ECO:0007669"/>
    <property type="project" value="UniProtKB-UniRule"/>
</dbReference>
<evidence type="ECO:0000256" key="10">
    <source>
        <dbReference type="HAMAP-Rule" id="MF_02019"/>
    </source>
</evidence>
<feature type="binding site" evidence="10">
    <location>
        <begin position="114"/>
        <end position="120"/>
    </location>
    <ligand>
        <name>ATP</name>
        <dbReference type="ChEBI" id="CHEBI:30616"/>
    </ligand>
</feature>
<dbReference type="AlphaFoldDB" id="A0A8J2YAX2"/>
<dbReference type="InterPro" id="IPR051046">
    <property type="entry name" value="MurCDEF_CellWall_CoF430Synth"/>
</dbReference>
<comment type="similarity">
    <text evidence="10">Belongs to the MurCDEF family. MurF subfamily.</text>
</comment>
<protein>
    <recommendedName>
        <fullName evidence="10 11">UDP-N-acetylmuramoyl-tripeptide--D-alanyl-D-alanine ligase</fullName>
        <ecNumber evidence="10 11">6.3.2.10</ecNumber>
    </recommendedName>
    <alternativeName>
        <fullName evidence="10">D-alanyl-D-alanine-adding enzyme</fullName>
    </alternativeName>
</protein>
<dbReference type="PANTHER" id="PTHR43024:SF1">
    <property type="entry name" value="UDP-N-ACETYLMURAMOYL-TRIPEPTIDE--D-ALANYL-D-ALANINE LIGASE"/>
    <property type="match status" value="1"/>
</dbReference>
<dbReference type="SUPFAM" id="SSF53244">
    <property type="entry name" value="MurD-like peptide ligases, peptide-binding domain"/>
    <property type="match status" value="1"/>
</dbReference>
<dbReference type="EMBL" id="BMHQ01000009">
    <property type="protein sequence ID" value="GGE22559.1"/>
    <property type="molecule type" value="Genomic_DNA"/>
</dbReference>
<feature type="domain" description="Mur ligase N-terminal catalytic" evidence="12">
    <location>
        <begin position="27"/>
        <end position="102"/>
    </location>
</feature>
<keyword evidence="7 10" id="KW-0573">Peptidoglycan synthesis</keyword>
<keyword evidence="8 10" id="KW-0131">Cell cycle</keyword>
<dbReference type="RefSeq" id="WP_188648300.1">
    <property type="nucleotide sequence ID" value="NZ_BMHQ01000009.1"/>
</dbReference>
<evidence type="ECO:0000256" key="11">
    <source>
        <dbReference type="RuleBase" id="RU004136"/>
    </source>
</evidence>
<dbReference type="SUPFAM" id="SSF53623">
    <property type="entry name" value="MurD-like peptide ligases, catalytic domain"/>
    <property type="match status" value="1"/>
</dbReference>
<evidence type="ECO:0000256" key="8">
    <source>
        <dbReference type="ARBA" id="ARBA00023306"/>
    </source>
</evidence>
<keyword evidence="4 10" id="KW-0547">Nucleotide-binding</keyword>
<dbReference type="Gene3D" id="3.90.190.20">
    <property type="entry name" value="Mur ligase, C-terminal domain"/>
    <property type="match status" value="1"/>
</dbReference>
<dbReference type="NCBIfam" id="TIGR01143">
    <property type="entry name" value="murF"/>
    <property type="match status" value="1"/>
</dbReference>
<comment type="caution">
    <text evidence="15">The sequence shown here is derived from an EMBL/GenBank/DDBJ whole genome shotgun (WGS) entry which is preliminary data.</text>
</comment>
<reference evidence="15" key="1">
    <citation type="journal article" date="2014" name="Int. J. Syst. Evol. Microbiol.">
        <title>Complete genome sequence of Corynebacterium casei LMG S-19264T (=DSM 44701T), isolated from a smear-ripened cheese.</title>
        <authorList>
            <consortium name="US DOE Joint Genome Institute (JGI-PGF)"/>
            <person name="Walter F."/>
            <person name="Albersmeier A."/>
            <person name="Kalinowski J."/>
            <person name="Ruckert C."/>
        </authorList>
    </citation>
    <scope>NUCLEOTIDE SEQUENCE</scope>
    <source>
        <strain evidence="15">CGMCC 1.15179</strain>
    </source>
</reference>
<dbReference type="InterPro" id="IPR005863">
    <property type="entry name" value="UDP-N-AcMur_synth"/>
</dbReference>
<evidence type="ECO:0000256" key="7">
    <source>
        <dbReference type="ARBA" id="ARBA00022984"/>
    </source>
</evidence>
<proteinExistence type="inferred from homology"/>
<reference evidence="15" key="2">
    <citation type="submission" date="2020-09" db="EMBL/GenBank/DDBJ databases">
        <authorList>
            <person name="Sun Q."/>
            <person name="Zhou Y."/>
        </authorList>
    </citation>
    <scope>NUCLEOTIDE SEQUENCE</scope>
    <source>
        <strain evidence="15">CGMCC 1.15179</strain>
    </source>
</reference>
<dbReference type="InterPro" id="IPR013221">
    <property type="entry name" value="Mur_ligase_cen"/>
</dbReference>
<dbReference type="InterPro" id="IPR036615">
    <property type="entry name" value="Mur_ligase_C_dom_sf"/>
</dbReference>
<evidence type="ECO:0000313" key="15">
    <source>
        <dbReference type="EMBL" id="GGE22559.1"/>
    </source>
</evidence>
<dbReference type="GO" id="GO:0009252">
    <property type="term" value="P:peptidoglycan biosynthetic process"/>
    <property type="evidence" value="ECO:0007669"/>
    <property type="project" value="UniProtKB-UniRule"/>
</dbReference>
<evidence type="ECO:0000256" key="3">
    <source>
        <dbReference type="ARBA" id="ARBA00022618"/>
    </source>
</evidence>
<accession>A0A8J2YAX2</accession>
<organism evidence="15 16">
    <name type="scientific">Marinithermofilum abyssi</name>
    <dbReference type="NCBI Taxonomy" id="1571185"/>
    <lineage>
        <taxon>Bacteria</taxon>
        <taxon>Bacillati</taxon>
        <taxon>Bacillota</taxon>
        <taxon>Bacilli</taxon>
        <taxon>Bacillales</taxon>
        <taxon>Thermoactinomycetaceae</taxon>
        <taxon>Marinithermofilum</taxon>
    </lineage>
</organism>
<dbReference type="Proteomes" id="UP000625210">
    <property type="component" value="Unassembled WGS sequence"/>
</dbReference>
<evidence type="ECO:0000256" key="4">
    <source>
        <dbReference type="ARBA" id="ARBA00022741"/>
    </source>
</evidence>
<evidence type="ECO:0000256" key="5">
    <source>
        <dbReference type="ARBA" id="ARBA00022840"/>
    </source>
</evidence>
<keyword evidence="5 10" id="KW-0067">ATP-binding</keyword>
<keyword evidence="16" id="KW-1185">Reference proteome</keyword>
<feature type="domain" description="Mur ligase central" evidence="14">
    <location>
        <begin position="112"/>
        <end position="297"/>
    </location>
</feature>
<dbReference type="EC" id="6.3.2.10" evidence="10 11"/>
<keyword evidence="9 10" id="KW-0961">Cell wall biogenesis/degradation</keyword>
<evidence type="ECO:0000256" key="1">
    <source>
        <dbReference type="ARBA" id="ARBA00022490"/>
    </source>
</evidence>
<dbReference type="InterPro" id="IPR036565">
    <property type="entry name" value="Mur-like_cat_sf"/>
</dbReference>
<feature type="domain" description="Mur ligase C-terminal" evidence="13">
    <location>
        <begin position="319"/>
        <end position="447"/>
    </location>
</feature>
<evidence type="ECO:0000259" key="13">
    <source>
        <dbReference type="Pfam" id="PF02875"/>
    </source>
</evidence>
<dbReference type="GO" id="GO:0005737">
    <property type="term" value="C:cytoplasm"/>
    <property type="evidence" value="ECO:0007669"/>
    <property type="project" value="UniProtKB-SubCell"/>
</dbReference>
<dbReference type="Gene3D" id="3.40.1390.10">
    <property type="entry name" value="MurE/MurF, N-terminal domain"/>
    <property type="match status" value="1"/>
</dbReference>
<gene>
    <name evidence="10 15" type="primary">murF</name>
    <name evidence="15" type="ORF">GCM10011571_25800</name>
</gene>
<keyword evidence="2 10" id="KW-0436">Ligase</keyword>
<dbReference type="PANTHER" id="PTHR43024">
    <property type="entry name" value="UDP-N-ACETYLMURAMOYL-TRIPEPTIDE--D-ALANYL-D-ALANINE LIGASE"/>
    <property type="match status" value="1"/>
</dbReference>
<comment type="function">
    <text evidence="10 11">Involved in cell wall formation. Catalyzes the final step in the synthesis of UDP-N-acetylmuramoyl-pentapeptide, the precursor of murein.</text>
</comment>
<dbReference type="GO" id="GO:0005524">
    <property type="term" value="F:ATP binding"/>
    <property type="evidence" value="ECO:0007669"/>
    <property type="project" value="UniProtKB-UniRule"/>
</dbReference>
<comment type="pathway">
    <text evidence="10 11">Cell wall biogenesis; peptidoglycan biosynthesis.</text>
</comment>
<dbReference type="Pfam" id="PF08245">
    <property type="entry name" value="Mur_ligase_M"/>
    <property type="match status" value="1"/>
</dbReference>
<evidence type="ECO:0000259" key="12">
    <source>
        <dbReference type="Pfam" id="PF01225"/>
    </source>
</evidence>